<comment type="caution">
    <text evidence="1">The sequence shown here is derived from an EMBL/GenBank/DDBJ whole genome shotgun (WGS) entry which is preliminary data.</text>
</comment>
<name>A0A8J5W4D4_ZIZPA</name>
<reference evidence="1" key="1">
    <citation type="journal article" date="2021" name="bioRxiv">
        <title>Whole Genome Assembly and Annotation of Northern Wild Rice, Zizania palustris L., Supports a Whole Genome Duplication in the Zizania Genus.</title>
        <authorList>
            <person name="Haas M."/>
            <person name="Kono T."/>
            <person name="Macchietto M."/>
            <person name="Millas R."/>
            <person name="McGilp L."/>
            <person name="Shao M."/>
            <person name="Duquette J."/>
            <person name="Hirsch C.N."/>
            <person name="Kimball J."/>
        </authorList>
    </citation>
    <scope>NUCLEOTIDE SEQUENCE</scope>
    <source>
        <tissue evidence="1">Fresh leaf tissue</tissue>
    </source>
</reference>
<protein>
    <submittedName>
        <fullName evidence="1">Uncharacterized protein</fullName>
    </submittedName>
</protein>
<dbReference type="Proteomes" id="UP000729402">
    <property type="component" value="Unassembled WGS sequence"/>
</dbReference>
<reference evidence="1" key="2">
    <citation type="submission" date="2021-02" db="EMBL/GenBank/DDBJ databases">
        <authorList>
            <person name="Kimball J.A."/>
            <person name="Haas M.W."/>
            <person name="Macchietto M."/>
            <person name="Kono T."/>
            <person name="Duquette J."/>
            <person name="Shao M."/>
        </authorList>
    </citation>
    <scope>NUCLEOTIDE SEQUENCE</scope>
    <source>
        <tissue evidence="1">Fresh leaf tissue</tissue>
    </source>
</reference>
<keyword evidence="2" id="KW-1185">Reference proteome</keyword>
<evidence type="ECO:0000313" key="2">
    <source>
        <dbReference type="Proteomes" id="UP000729402"/>
    </source>
</evidence>
<evidence type="ECO:0000313" key="1">
    <source>
        <dbReference type="EMBL" id="KAG8075454.1"/>
    </source>
</evidence>
<dbReference type="AlphaFoldDB" id="A0A8J5W4D4"/>
<dbReference type="EMBL" id="JAAALK010000283">
    <property type="protein sequence ID" value="KAG8075454.1"/>
    <property type="molecule type" value="Genomic_DNA"/>
</dbReference>
<sequence>MHPLPLVSLSHGRDGWAMPSERSTARPGSVCDVGGAFGDLRMGSFASSRAFSRAREVCAQLGVGSSLGARSSYFYDAKKHEEKVKEQMAFCYVIGKLEVQMRCLPKQTTFYQPHQLEVMWEKFRVSLDECLQCPWILFL</sequence>
<gene>
    <name evidence="1" type="ORF">GUJ93_ZPchr0006g45359</name>
</gene>
<accession>A0A8J5W4D4</accession>
<organism evidence="1 2">
    <name type="scientific">Zizania palustris</name>
    <name type="common">Northern wild rice</name>
    <dbReference type="NCBI Taxonomy" id="103762"/>
    <lineage>
        <taxon>Eukaryota</taxon>
        <taxon>Viridiplantae</taxon>
        <taxon>Streptophyta</taxon>
        <taxon>Embryophyta</taxon>
        <taxon>Tracheophyta</taxon>
        <taxon>Spermatophyta</taxon>
        <taxon>Magnoliopsida</taxon>
        <taxon>Liliopsida</taxon>
        <taxon>Poales</taxon>
        <taxon>Poaceae</taxon>
        <taxon>BOP clade</taxon>
        <taxon>Oryzoideae</taxon>
        <taxon>Oryzeae</taxon>
        <taxon>Zizaniinae</taxon>
        <taxon>Zizania</taxon>
    </lineage>
</organism>
<proteinExistence type="predicted"/>